<dbReference type="InterPro" id="IPR007277">
    <property type="entry name" value="Svp26/Tex261"/>
</dbReference>
<keyword evidence="5 6" id="KW-0472">Membrane</keyword>
<dbReference type="GO" id="GO:0097020">
    <property type="term" value="F:COPII receptor activity"/>
    <property type="evidence" value="ECO:0007669"/>
    <property type="project" value="InterPro"/>
</dbReference>
<evidence type="ECO:0000256" key="1">
    <source>
        <dbReference type="ARBA" id="ARBA00004141"/>
    </source>
</evidence>
<dbReference type="PANTHER" id="PTHR13144">
    <property type="entry name" value="TEX261 PROTEIN"/>
    <property type="match status" value="1"/>
</dbReference>
<feature type="transmembrane region" description="Helical" evidence="6">
    <location>
        <begin position="50"/>
        <end position="75"/>
    </location>
</feature>
<evidence type="ECO:0000313" key="7">
    <source>
        <dbReference type="EMBL" id="OEJ91346.1"/>
    </source>
</evidence>
<dbReference type="GO" id="GO:0006888">
    <property type="term" value="P:endoplasmic reticulum to Golgi vesicle-mediated transport"/>
    <property type="evidence" value="ECO:0007669"/>
    <property type="project" value="InterPro"/>
</dbReference>
<dbReference type="EMBL" id="LPNL01000002">
    <property type="protein sequence ID" value="OEJ91346.1"/>
    <property type="molecule type" value="Genomic_DNA"/>
</dbReference>
<evidence type="ECO:0000256" key="2">
    <source>
        <dbReference type="ARBA" id="ARBA00008096"/>
    </source>
</evidence>
<dbReference type="GO" id="GO:0005789">
    <property type="term" value="C:endoplasmic reticulum membrane"/>
    <property type="evidence" value="ECO:0007669"/>
    <property type="project" value="TreeGrafter"/>
</dbReference>
<keyword evidence="8" id="KW-1185">Reference proteome</keyword>
<dbReference type="GO" id="GO:0030134">
    <property type="term" value="C:COPII-coated ER to Golgi transport vesicle"/>
    <property type="evidence" value="ECO:0007669"/>
    <property type="project" value="TreeGrafter"/>
</dbReference>
<comment type="similarity">
    <text evidence="2">Belongs to the SVP26 family.</text>
</comment>
<comment type="caution">
    <text evidence="7">The sequence shown here is derived from an EMBL/GenBank/DDBJ whole genome shotgun (WGS) entry which is preliminary data.</text>
</comment>
<name>A0A1E5RWX6_9ASCO</name>
<evidence type="ECO:0000313" key="8">
    <source>
        <dbReference type="Proteomes" id="UP000095605"/>
    </source>
</evidence>
<dbReference type="Proteomes" id="UP000095605">
    <property type="component" value="Unassembled WGS sequence"/>
</dbReference>
<evidence type="ECO:0000256" key="4">
    <source>
        <dbReference type="ARBA" id="ARBA00022989"/>
    </source>
</evidence>
<evidence type="ECO:0000256" key="6">
    <source>
        <dbReference type="SAM" id="Phobius"/>
    </source>
</evidence>
<comment type="subcellular location">
    <subcellularLocation>
        <location evidence="1">Membrane</location>
        <topology evidence="1">Multi-pass membrane protein</topology>
    </subcellularLocation>
</comment>
<dbReference type="GO" id="GO:0000139">
    <property type="term" value="C:Golgi membrane"/>
    <property type="evidence" value="ECO:0007669"/>
    <property type="project" value="TreeGrafter"/>
</dbReference>
<reference evidence="8" key="1">
    <citation type="journal article" date="2016" name="Genome Announc.">
        <title>Genome sequences of three species of Hanseniaspora isolated from spontaneous wine fermentations.</title>
        <authorList>
            <person name="Sternes P.R."/>
            <person name="Lee D."/>
            <person name="Kutyna D.R."/>
            <person name="Borneman A.R."/>
        </authorList>
    </citation>
    <scope>NUCLEOTIDE SEQUENCE [LARGE SCALE GENOMIC DNA]</scope>
    <source>
        <strain evidence="8">AWRI3578</strain>
    </source>
</reference>
<sequence length="236" mass="27312">MFVLNILAVIGTVLGFVFLTLSLASGLYYISEIIESKTVYTKKVLSKLVFGIIATYTLLMFVDGLPIKLCLFSMFSHLVYYKNLDKFPFINLKNMYFILSIILVFLNHYLWFSFFNKPESIPPQYRYDPNYKVKAKYNFPQVASFFGLLVWLVPFALFISLSANDLALPVSSEGSRKSTSSETNDTFSNKTKKMESIGKHIIVVCKEYFELFLNVFTGQFDKIKENRKSKQFEHML</sequence>
<dbReference type="OrthoDB" id="28257at2759"/>
<dbReference type="Pfam" id="PF04148">
    <property type="entry name" value="Erv26"/>
    <property type="match status" value="1"/>
</dbReference>
<keyword evidence="4 6" id="KW-1133">Transmembrane helix</keyword>
<accession>A0A1E5RWX6</accession>
<dbReference type="AlphaFoldDB" id="A0A1E5RWX6"/>
<organism evidence="7 8">
    <name type="scientific">Hanseniaspora opuntiae</name>
    <dbReference type="NCBI Taxonomy" id="211096"/>
    <lineage>
        <taxon>Eukaryota</taxon>
        <taxon>Fungi</taxon>
        <taxon>Dikarya</taxon>
        <taxon>Ascomycota</taxon>
        <taxon>Saccharomycotina</taxon>
        <taxon>Saccharomycetes</taxon>
        <taxon>Saccharomycodales</taxon>
        <taxon>Saccharomycodaceae</taxon>
        <taxon>Hanseniaspora</taxon>
    </lineage>
</organism>
<proteinExistence type="inferred from homology"/>
<protein>
    <submittedName>
        <fullName evidence="7">Protein SVP26</fullName>
    </submittedName>
</protein>
<evidence type="ECO:0000256" key="3">
    <source>
        <dbReference type="ARBA" id="ARBA00022692"/>
    </source>
</evidence>
<evidence type="ECO:0000256" key="5">
    <source>
        <dbReference type="ARBA" id="ARBA00023136"/>
    </source>
</evidence>
<keyword evidence="3 6" id="KW-0812">Transmembrane</keyword>
<gene>
    <name evidence="7" type="ORF">AWRI3578_g680</name>
</gene>
<feature type="transmembrane region" description="Helical" evidence="6">
    <location>
        <begin position="137"/>
        <end position="161"/>
    </location>
</feature>
<feature type="transmembrane region" description="Helical" evidence="6">
    <location>
        <begin position="95"/>
        <end position="116"/>
    </location>
</feature>
<dbReference type="PANTHER" id="PTHR13144:SF0">
    <property type="entry name" value="PROTEIN TEX261"/>
    <property type="match status" value="1"/>
</dbReference>
<feature type="transmembrane region" description="Helical" evidence="6">
    <location>
        <begin position="6"/>
        <end position="30"/>
    </location>
</feature>